<reference evidence="1" key="1">
    <citation type="journal article" date="2014" name="Front. Microbiol.">
        <title>High frequency of phylogenetically diverse reductive dehalogenase-homologous genes in deep subseafloor sedimentary metagenomes.</title>
        <authorList>
            <person name="Kawai M."/>
            <person name="Futagami T."/>
            <person name="Toyoda A."/>
            <person name="Takaki Y."/>
            <person name="Nishi S."/>
            <person name="Hori S."/>
            <person name="Arai W."/>
            <person name="Tsubouchi T."/>
            <person name="Morono Y."/>
            <person name="Uchiyama I."/>
            <person name="Ito T."/>
            <person name="Fujiyama A."/>
            <person name="Inagaki F."/>
            <person name="Takami H."/>
        </authorList>
    </citation>
    <scope>NUCLEOTIDE SEQUENCE</scope>
    <source>
        <strain evidence="1">Expedition CK06-06</strain>
    </source>
</reference>
<evidence type="ECO:0008006" key="2">
    <source>
        <dbReference type="Google" id="ProtNLM"/>
    </source>
</evidence>
<protein>
    <recommendedName>
        <fullName evidence="2">Bh protein</fullName>
    </recommendedName>
</protein>
<accession>X1TY29</accession>
<dbReference type="EMBL" id="BARW01026867">
    <property type="protein sequence ID" value="GAJ10164.1"/>
    <property type="molecule type" value="Genomic_DNA"/>
</dbReference>
<dbReference type="AlphaFoldDB" id="X1TY29"/>
<proteinExistence type="predicted"/>
<organism evidence="1">
    <name type="scientific">marine sediment metagenome</name>
    <dbReference type="NCBI Taxonomy" id="412755"/>
    <lineage>
        <taxon>unclassified sequences</taxon>
        <taxon>metagenomes</taxon>
        <taxon>ecological metagenomes</taxon>
    </lineage>
</organism>
<name>X1TY29_9ZZZZ</name>
<comment type="caution">
    <text evidence="1">The sequence shown here is derived from an EMBL/GenBank/DDBJ whole genome shotgun (WGS) entry which is preliminary data.</text>
</comment>
<gene>
    <name evidence="1" type="ORF">S12H4_43726</name>
</gene>
<evidence type="ECO:0000313" key="1">
    <source>
        <dbReference type="EMBL" id="GAJ10164.1"/>
    </source>
</evidence>
<sequence length="114" mass="13429">MKDKEAKIVLFCVNCNKESPHTVYYIGNYLRSVACDSCDKKIEIDRRHLRTVFAEDFINRILTKPHRMTEDMKKAVATLMPFLPRRLFREPLKVIKEIYAVLKKDNGNGNNKKR</sequence>